<feature type="region of interest" description="Disordered" evidence="1">
    <location>
        <begin position="57"/>
        <end position="80"/>
    </location>
</feature>
<dbReference type="AlphaFoldDB" id="A0A9N7TQA4"/>
<evidence type="ECO:0000313" key="2">
    <source>
        <dbReference type="EMBL" id="CAB1416907.1"/>
    </source>
</evidence>
<accession>A0A9N7TQA4</accession>
<evidence type="ECO:0000313" key="3">
    <source>
        <dbReference type="Proteomes" id="UP001153269"/>
    </source>
</evidence>
<organism evidence="2 3">
    <name type="scientific">Pleuronectes platessa</name>
    <name type="common">European plaice</name>
    <dbReference type="NCBI Taxonomy" id="8262"/>
    <lineage>
        <taxon>Eukaryota</taxon>
        <taxon>Metazoa</taxon>
        <taxon>Chordata</taxon>
        <taxon>Craniata</taxon>
        <taxon>Vertebrata</taxon>
        <taxon>Euteleostomi</taxon>
        <taxon>Actinopterygii</taxon>
        <taxon>Neopterygii</taxon>
        <taxon>Teleostei</taxon>
        <taxon>Neoteleostei</taxon>
        <taxon>Acanthomorphata</taxon>
        <taxon>Carangaria</taxon>
        <taxon>Pleuronectiformes</taxon>
        <taxon>Pleuronectoidei</taxon>
        <taxon>Pleuronectidae</taxon>
        <taxon>Pleuronectes</taxon>
    </lineage>
</organism>
<reference evidence="2" key="1">
    <citation type="submission" date="2020-03" db="EMBL/GenBank/DDBJ databases">
        <authorList>
            <person name="Weist P."/>
        </authorList>
    </citation>
    <scope>NUCLEOTIDE SEQUENCE</scope>
</reference>
<keyword evidence="3" id="KW-1185">Reference proteome</keyword>
<protein>
    <submittedName>
        <fullName evidence="2">Uncharacterized protein</fullName>
    </submittedName>
</protein>
<comment type="caution">
    <text evidence="2">The sequence shown here is derived from an EMBL/GenBank/DDBJ whole genome shotgun (WGS) entry which is preliminary data.</text>
</comment>
<evidence type="ECO:0000256" key="1">
    <source>
        <dbReference type="SAM" id="MobiDB-lite"/>
    </source>
</evidence>
<dbReference type="EMBL" id="CADEAL010000231">
    <property type="protein sequence ID" value="CAB1416907.1"/>
    <property type="molecule type" value="Genomic_DNA"/>
</dbReference>
<sequence length="80" mass="8894">MSTLATPSFHILTGGSDGIPGYHWLMYKERRRCTRRLQRAASQRGLRQRPAMFTRLSNTHTVCPPPETASLGLGPSSSTH</sequence>
<dbReference type="Proteomes" id="UP001153269">
    <property type="component" value="Unassembled WGS sequence"/>
</dbReference>
<name>A0A9N7TQA4_PLEPL</name>
<proteinExistence type="predicted"/>
<gene>
    <name evidence="2" type="ORF">PLEPLA_LOCUS4700</name>
</gene>